<comment type="caution">
    <text evidence="1">The sequence shown here is derived from an EMBL/GenBank/DDBJ whole genome shotgun (WGS) entry which is preliminary data.</text>
</comment>
<sequence length="60" mass="6648">MTRLQMMSPISSVRMAVIPKDSGTTVSPACKGSTRAWFFMRSCWTQTFSQGSPLYSPKAL</sequence>
<dbReference type="EMBL" id="JACAGC010000010">
    <property type="protein sequence ID" value="KAF6339512.1"/>
    <property type="molecule type" value="Genomic_DNA"/>
</dbReference>
<name>A0A7J7WQ70_RHIFE</name>
<accession>A0A7J7WQ70</accession>
<dbReference type="AlphaFoldDB" id="A0A7J7WQ70"/>
<evidence type="ECO:0000313" key="1">
    <source>
        <dbReference type="EMBL" id="KAF6339512.1"/>
    </source>
</evidence>
<organism evidence="1 2">
    <name type="scientific">Rhinolophus ferrumequinum</name>
    <name type="common">Greater horseshoe bat</name>
    <dbReference type="NCBI Taxonomy" id="59479"/>
    <lineage>
        <taxon>Eukaryota</taxon>
        <taxon>Metazoa</taxon>
        <taxon>Chordata</taxon>
        <taxon>Craniata</taxon>
        <taxon>Vertebrata</taxon>
        <taxon>Euteleostomi</taxon>
        <taxon>Mammalia</taxon>
        <taxon>Eutheria</taxon>
        <taxon>Laurasiatheria</taxon>
        <taxon>Chiroptera</taxon>
        <taxon>Yinpterochiroptera</taxon>
        <taxon>Rhinolophoidea</taxon>
        <taxon>Rhinolophidae</taxon>
        <taxon>Rhinolophinae</taxon>
        <taxon>Rhinolophus</taxon>
    </lineage>
</organism>
<protein>
    <submittedName>
        <fullName evidence="1">Interleukin 23 subunit alpha</fullName>
    </submittedName>
</protein>
<proteinExistence type="predicted"/>
<evidence type="ECO:0000313" key="2">
    <source>
        <dbReference type="Proteomes" id="UP000585614"/>
    </source>
</evidence>
<dbReference type="Proteomes" id="UP000585614">
    <property type="component" value="Unassembled WGS sequence"/>
</dbReference>
<gene>
    <name evidence="1" type="ORF">mRhiFer1_006802</name>
</gene>
<reference evidence="1 2" key="1">
    <citation type="journal article" date="2020" name="Nature">
        <title>Six reference-quality genomes reveal evolution of bat adaptations.</title>
        <authorList>
            <person name="Jebb D."/>
            <person name="Huang Z."/>
            <person name="Pippel M."/>
            <person name="Hughes G.M."/>
            <person name="Lavrichenko K."/>
            <person name="Devanna P."/>
            <person name="Winkler S."/>
            <person name="Jermiin L.S."/>
            <person name="Skirmuntt E.C."/>
            <person name="Katzourakis A."/>
            <person name="Burkitt-Gray L."/>
            <person name="Ray D.A."/>
            <person name="Sullivan K.A.M."/>
            <person name="Roscito J.G."/>
            <person name="Kirilenko B.M."/>
            <person name="Davalos L.M."/>
            <person name="Corthals A.P."/>
            <person name="Power M.L."/>
            <person name="Jones G."/>
            <person name="Ransome R.D."/>
            <person name="Dechmann D.K.N."/>
            <person name="Locatelli A.G."/>
            <person name="Puechmaille S.J."/>
            <person name="Fedrigo O."/>
            <person name="Jarvis E.D."/>
            <person name="Hiller M."/>
            <person name="Vernes S.C."/>
            <person name="Myers E.W."/>
            <person name="Teeling E.C."/>
        </authorList>
    </citation>
    <scope>NUCLEOTIDE SEQUENCE [LARGE SCALE GENOMIC DNA]</scope>
    <source>
        <strain evidence="1">MRhiFer1</strain>
        <tissue evidence="1">Lung</tissue>
    </source>
</reference>